<dbReference type="NCBIfam" id="TIGR00230">
    <property type="entry name" value="sfsA"/>
    <property type="match status" value="1"/>
</dbReference>
<comment type="similarity">
    <text evidence="1">Belongs to the SfsA family.</text>
</comment>
<dbReference type="Pfam" id="PF03749">
    <property type="entry name" value="SfsA"/>
    <property type="match status" value="1"/>
</dbReference>
<name>A0A1G6VG84_9PROT</name>
<evidence type="ECO:0000313" key="5">
    <source>
        <dbReference type="Proteomes" id="UP000183685"/>
    </source>
</evidence>
<dbReference type="InterPro" id="IPR041465">
    <property type="entry name" value="SfsA_N"/>
</dbReference>
<reference evidence="4 5" key="1">
    <citation type="submission" date="2016-10" db="EMBL/GenBank/DDBJ databases">
        <authorList>
            <person name="de Groot N.N."/>
        </authorList>
    </citation>
    <scope>NUCLEOTIDE SEQUENCE [LARGE SCALE GENOMIC DNA]</scope>
    <source>
        <strain evidence="4 5">CGMCC 1.9109</strain>
    </source>
</reference>
<dbReference type="OrthoDB" id="9802365at2"/>
<dbReference type="EMBL" id="FNAK01000002">
    <property type="protein sequence ID" value="SDD52353.1"/>
    <property type="molecule type" value="Genomic_DNA"/>
</dbReference>
<dbReference type="HAMAP" id="MF_00095">
    <property type="entry name" value="SfsA"/>
    <property type="match status" value="1"/>
</dbReference>
<accession>A0A1G6VG84</accession>
<organism evidence="4 5">
    <name type="scientific">Kordiimonas lacus</name>
    <dbReference type="NCBI Taxonomy" id="637679"/>
    <lineage>
        <taxon>Bacteria</taxon>
        <taxon>Pseudomonadati</taxon>
        <taxon>Pseudomonadota</taxon>
        <taxon>Alphaproteobacteria</taxon>
        <taxon>Kordiimonadales</taxon>
        <taxon>Kordiimonadaceae</taxon>
        <taxon>Kordiimonas</taxon>
    </lineage>
</organism>
<proteinExistence type="inferred from homology"/>
<sequence>MIFENRLTEGRLIKRYKRFLADVELPDGSVVVAHCANSGSMLGCKEPGSRVYLSPNTNPKAKLDWRWEMVEVDGHLVGINTSHPNKLAEEAILGGVIPELSGYASLRREVKYGQNSRIDILLEEPEKTGAANQCFVEVKNVTLRVGNDAQFPDAVTARGTKHLRELMDMVAEGHRAVMLYLVQRGDCLSFAPATDIDPTYAATLKEAIEAGVETLCYVCDLSTDGIRVDRPMSLGF</sequence>
<dbReference type="Proteomes" id="UP000183685">
    <property type="component" value="Unassembled WGS sequence"/>
</dbReference>
<gene>
    <name evidence="1" type="primary">sfsA</name>
    <name evidence="4" type="ORF">SAMN04488071_0707</name>
</gene>
<dbReference type="RefSeq" id="WP_068305381.1">
    <property type="nucleotide sequence ID" value="NZ_FNAK01000002.1"/>
</dbReference>
<dbReference type="Gene3D" id="2.40.50.580">
    <property type="match status" value="1"/>
</dbReference>
<dbReference type="CDD" id="cd22359">
    <property type="entry name" value="SfsA-like_bacterial"/>
    <property type="match status" value="1"/>
</dbReference>
<dbReference type="GO" id="GO:0003677">
    <property type="term" value="F:DNA binding"/>
    <property type="evidence" value="ECO:0007669"/>
    <property type="project" value="InterPro"/>
</dbReference>
<dbReference type="PANTHER" id="PTHR30545">
    <property type="entry name" value="SUGAR FERMENTATION STIMULATION PROTEIN A"/>
    <property type="match status" value="1"/>
</dbReference>
<evidence type="ECO:0000259" key="3">
    <source>
        <dbReference type="Pfam" id="PF17746"/>
    </source>
</evidence>
<keyword evidence="5" id="KW-1185">Reference proteome</keyword>
<evidence type="ECO:0000259" key="2">
    <source>
        <dbReference type="Pfam" id="PF03749"/>
    </source>
</evidence>
<evidence type="ECO:0000256" key="1">
    <source>
        <dbReference type="HAMAP-Rule" id="MF_00095"/>
    </source>
</evidence>
<dbReference type="Pfam" id="PF17746">
    <property type="entry name" value="SfsA_N"/>
    <property type="match status" value="1"/>
</dbReference>
<feature type="domain" description="SfsA N-terminal OB" evidence="3">
    <location>
        <begin position="13"/>
        <end position="79"/>
    </location>
</feature>
<evidence type="ECO:0000313" key="4">
    <source>
        <dbReference type="EMBL" id="SDD52353.1"/>
    </source>
</evidence>
<dbReference type="InterPro" id="IPR005224">
    <property type="entry name" value="SfsA"/>
</dbReference>
<dbReference type="PANTHER" id="PTHR30545:SF2">
    <property type="entry name" value="SUGAR FERMENTATION STIMULATION PROTEIN A"/>
    <property type="match status" value="1"/>
</dbReference>
<feature type="domain" description="Sugar fermentation stimulation protein C-terminal" evidence="2">
    <location>
        <begin position="83"/>
        <end position="224"/>
    </location>
</feature>
<dbReference type="STRING" id="637679.GCA_001550055_02419"/>
<dbReference type="InterPro" id="IPR040452">
    <property type="entry name" value="SfsA_C"/>
</dbReference>
<dbReference type="AlphaFoldDB" id="A0A1G6VG84"/>
<dbReference type="Gene3D" id="3.40.1350.60">
    <property type="match status" value="1"/>
</dbReference>
<protein>
    <recommendedName>
        <fullName evidence="1">Sugar fermentation stimulation protein homolog</fullName>
    </recommendedName>
</protein>